<dbReference type="Gene3D" id="1.10.3680.10">
    <property type="entry name" value="TerB-like"/>
    <property type="match status" value="1"/>
</dbReference>
<protein>
    <recommendedName>
        <fullName evidence="3">Co-chaperone DjlA N-terminal domain-containing protein</fullName>
    </recommendedName>
</protein>
<evidence type="ECO:0000313" key="1">
    <source>
        <dbReference type="EMBL" id="CUO14059.1"/>
    </source>
</evidence>
<dbReference type="EMBL" id="CYZH01000006">
    <property type="protein sequence ID" value="CUO14059.1"/>
    <property type="molecule type" value="Genomic_DNA"/>
</dbReference>
<gene>
    <name evidence="1" type="ORF">ERS852397_01452</name>
</gene>
<organism evidence="1 2">
    <name type="scientific">Bacteroides finegoldii</name>
    <dbReference type="NCBI Taxonomy" id="338188"/>
    <lineage>
        <taxon>Bacteria</taxon>
        <taxon>Pseudomonadati</taxon>
        <taxon>Bacteroidota</taxon>
        <taxon>Bacteroidia</taxon>
        <taxon>Bacteroidales</taxon>
        <taxon>Bacteroidaceae</taxon>
        <taxon>Bacteroides</taxon>
    </lineage>
</organism>
<dbReference type="CDD" id="cd07177">
    <property type="entry name" value="terB_like"/>
    <property type="match status" value="1"/>
</dbReference>
<proteinExistence type="predicted"/>
<reference evidence="1 2" key="1">
    <citation type="submission" date="2015-09" db="EMBL/GenBank/DDBJ databases">
        <authorList>
            <consortium name="Pathogen Informatics"/>
        </authorList>
    </citation>
    <scope>NUCLEOTIDE SEQUENCE [LARGE SCALE GENOMIC DNA]</scope>
    <source>
        <strain evidence="1 2">2789STDY5608840</strain>
    </source>
</reference>
<dbReference type="RefSeq" id="WP_055278783.1">
    <property type="nucleotide sequence ID" value="NZ_CABIXA010000006.1"/>
</dbReference>
<dbReference type="AlphaFoldDB" id="A0A174CPC6"/>
<dbReference type="Proteomes" id="UP000095517">
    <property type="component" value="Unassembled WGS sequence"/>
</dbReference>
<name>A0A174CPC6_9BACE</name>
<evidence type="ECO:0000313" key="2">
    <source>
        <dbReference type="Proteomes" id="UP000095517"/>
    </source>
</evidence>
<dbReference type="STRING" id="338188.ERS852397_01452"/>
<sequence>MGQMISWDSVMDKALSMPGVKVERENYLMEAFSNYDGVEQLREGNARPIDVFDSDIVERVANGAIKGHLLKVTALSTAAGIPGGPVVVATVSGDLIQYYWHVLVLAQKLGYIYGWPDLLGENKQVNENTKNILTVFVGVMLGAQAANKLIGEIAKNISTQIAKRLSQKALTKTVYYPVIKQVAKWIGVKLTKDMFAKGVSKAVPIIGGMTSGMLTFVTFKPMANKLQKELRFEMEKYCARCSYSENSDDIQDLPTIEVENVEDDNVNLEMIKIQACINIAKIDFELADSEIVLITDMINDSSLDDDDKMKLLEQLHSKEILNIDFTKLKGSELHSIALIENLIAVVKIDNIIKPAEKIYLFKIVHDLGFSREDIQILLEA</sequence>
<accession>A0A174CPC6</accession>
<dbReference type="InterPro" id="IPR029024">
    <property type="entry name" value="TerB-like"/>
</dbReference>
<evidence type="ECO:0008006" key="3">
    <source>
        <dbReference type="Google" id="ProtNLM"/>
    </source>
</evidence>
<dbReference type="SUPFAM" id="SSF158682">
    <property type="entry name" value="TerB-like"/>
    <property type="match status" value="1"/>
</dbReference>